<accession>A0A917VXM3</accession>
<sequence length="308" mass="35605">MNDNLQILFSALQANYHFRQLKVIKEQPMIVETERGLKKIRVWNDERLLRRHVSWRMKLINDRFFVDRMYVTQSGNPFIRLGRFAVTCHDAPLERATLSGNEPIWAETVSTLVAKSRDSVNNHEKSTVIRQHAESIFEQYRQTGLFSGSTGKLAAACYPSVRERAEQADSLRSRHSRRSESVILPDTFSLGDSRSLLDTLFIEFGQKAPVNGYRGLARFFLDGFRESGEESVRSFFLCLKEKGVPDRETADLVRAEWFDPSEWFWLVDSLSNASEDSQRDQDLQAFKTVWDHKTRLIGLFDSVFSQPV</sequence>
<name>A0A917VXM3_9BACL</name>
<dbReference type="Proteomes" id="UP000654670">
    <property type="component" value="Unassembled WGS sequence"/>
</dbReference>
<organism evidence="1 2">
    <name type="scientific">Sporolactobacillus putidus</name>
    <dbReference type="NCBI Taxonomy" id="492735"/>
    <lineage>
        <taxon>Bacteria</taxon>
        <taxon>Bacillati</taxon>
        <taxon>Bacillota</taxon>
        <taxon>Bacilli</taxon>
        <taxon>Bacillales</taxon>
        <taxon>Sporolactobacillaceae</taxon>
        <taxon>Sporolactobacillus</taxon>
    </lineage>
</organism>
<gene>
    <name evidence="1" type="ORF">GCM10007968_01500</name>
</gene>
<evidence type="ECO:0000313" key="1">
    <source>
        <dbReference type="EMBL" id="GGL41319.1"/>
    </source>
</evidence>
<comment type="caution">
    <text evidence="1">The sequence shown here is derived from an EMBL/GenBank/DDBJ whole genome shotgun (WGS) entry which is preliminary data.</text>
</comment>
<protein>
    <submittedName>
        <fullName evidence="1">Uncharacterized protein</fullName>
    </submittedName>
</protein>
<dbReference type="RefSeq" id="WP_188800842.1">
    <property type="nucleotide sequence ID" value="NZ_BMOK01000001.1"/>
</dbReference>
<proteinExistence type="predicted"/>
<reference evidence="1" key="1">
    <citation type="journal article" date="2014" name="Int. J. Syst. Evol. Microbiol.">
        <title>Complete genome sequence of Corynebacterium casei LMG S-19264T (=DSM 44701T), isolated from a smear-ripened cheese.</title>
        <authorList>
            <consortium name="US DOE Joint Genome Institute (JGI-PGF)"/>
            <person name="Walter F."/>
            <person name="Albersmeier A."/>
            <person name="Kalinowski J."/>
            <person name="Ruckert C."/>
        </authorList>
    </citation>
    <scope>NUCLEOTIDE SEQUENCE</scope>
    <source>
        <strain evidence="1">JCM 15325</strain>
    </source>
</reference>
<evidence type="ECO:0000313" key="2">
    <source>
        <dbReference type="Proteomes" id="UP000654670"/>
    </source>
</evidence>
<reference evidence="1" key="2">
    <citation type="submission" date="2020-09" db="EMBL/GenBank/DDBJ databases">
        <authorList>
            <person name="Sun Q."/>
            <person name="Ohkuma M."/>
        </authorList>
    </citation>
    <scope>NUCLEOTIDE SEQUENCE</scope>
    <source>
        <strain evidence="1">JCM 15325</strain>
    </source>
</reference>
<keyword evidence="2" id="KW-1185">Reference proteome</keyword>
<dbReference type="EMBL" id="BMOK01000001">
    <property type="protein sequence ID" value="GGL41319.1"/>
    <property type="molecule type" value="Genomic_DNA"/>
</dbReference>
<dbReference type="AlphaFoldDB" id="A0A917VXM3"/>